<accession>A0A1X2G5J2</accession>
<reference evidence="6 7" key="1">
    <citation type="submission" date="2016-07" db="EMBL/GenBank/DDBJ databases">
        <title>Pervasive Adenine N6-methylation of Active Genes in Fungi.</title>
        <authorList>
            <consortium name="DOE Joint Genome Institute"/>
            <person name="Mondo S.J."/>
            <person name="Dannebaum R.O."/>
            <person name="Kuo R.C."/>
            <person name="Labutti K."/>
            <person name="Haridas S."/>
            <person name="Kuo A."/>
            <person name="Salamov A."/>
            <person name="Ahrendt S.R."/>
            <person name="Lipzen A."/>
            <person name="Sullivan W."/>
            <person name="Andreopoulos W.B."/>
            <person name="Clum A."/>
            <person name="Lindquist E."/>
            <person name="Daum C."/>
            <person name="Ramamoorthy G.K."/>
            <person name="Gryganskyi A."/>
            <person name="Culley D."/>
            <person name="Magnuson J.K."/>
            <person name="James T.Y."/>
            <person name="O'Malley M.A."/>
            <person name="Stajich J.E."/>
            <person name="Spatafora J.W."/>
            <person name="Visel A."/>
            <person name="Grigoriev I.V."/>
        </authorList>
    </citation>
    <scope>NUCLEOTIDE SEQUENCE [LARGE SCALE GENOMIC DNA]</scope>
    <source>
        <strain evidence="6 7">NRRL 3301</strain>
    </source>
</reference>
<dbReference type="PANTHER" id="PTHR24012">
    <property type="entry name" value="RNA BINDING PROTEIN"/>
    <property type="match status" value="1"/>
</dbReference>
<gene>
    <name evidence="6" type="ORF">DM01DRAFT_1364552</name>
</gene>
<evidence type="ECO:0000256" key="2">
    <source>
        <dbReference type="ARBA" id="ARBA00022884"/>
    </source>
</evidence>
<dbReference type="Pfam" id="PF00076">
    <property type="entry name" value="RRM_1"/>
    <property type="match status" value="2"/>
</dbReference>
<keyword evidence="2 3" id="KW-0694">RNA-binding</keyword>
<dbReference type="SUPFAM" id="SSF54928">
    <property type="entry name" value="RNA-binding domain, RBD"/>
    <property type="match status" value="2"/>
</dbReference>
<dbReference type="EMBL" id="MCGT01000041">
    <property type="protein sequence ID" value="ORX45654.1"/>
    <property type="molecule type" value="Genomic_DNA"/>
</dbReference>
<evidence type="ECO:0000313" key="7">
    <source>
        <dbReference type="Proteomes" id="UP000242146"/>
    </source>
</evidence>
<dbReference type="InterPro" id="IPR002343">
    <property type="entry name" value="Hud_Sxl_RNA"/>
</dbReference>
<evidence type="ECO:0000313" key="6">
    <source>
        <dbReference type="EMBL" id="ORX45654.1"/>
    </source>
</evidence>
<dbReference type="Proteomes" id="UP000242146">
    <property type="component" value="Unassembled WGS sequence"/>
</dbReference>
<feature type="domain" description="RRM" evidence="5">
    <location>
        <begin position="214"/>
        <end position="287"/>
    </location>
</feature>
<feature type="compositionally biased region" description="Low complexity" evidence="4">
    <location>
        <begin position="172"/>
        <end position="195"/>
    </location>
</feature>
<dbReference type="OrthoDB" id="271725at2759"/>
<dbReference type="GO" id="GO:1990904">
    <property type="term" value="C:ribonucleoprotein complex"/>
    <property type="evidence" value="ECO:0007669"/>
    <property type="project" value="InterPro"/>
</dbReference>
<dbReference type="GO" id="GO:0003723">
    <property type="term" value="F:RNA binding"/>
    <property type="evidence" value="ECO:0007669"/>
    <property type="project" value="UniProtKB-UniRule"/>
</dbReference>
<dbReference type="SMART" id="SM00360">
    <property type="entry name" value="RRM"/>
    <property type="match status" value="2"/>
</dbReference>
<comment type="caution">
    <text evidence="6">The sequence shown here is derived from an EMBL/GenBank/DDBJ whole genome shotgun (WGS) entry which is preliminary data.</text>
</comment>
<dbReference type="AlphaFoldDB" id="A0A1X2G5J2"/>
<dbReference type="InterPro" id="IPR000504">
    <property type="entry name" value="RRM_dom"/>
</dbReference>
<keyword evidence="1" id="KW-0677">Repeat</keyword>
<dbReference type="InterPro" id="IPR035979">
    <property type="entry name" value="RBD_domain_sf"/>
</dbReference>
<evidence type="ECO:0000256" key="1">
    <source>
        <dbReference type="ARBA" id="ARBA00022737"/>
    </source>
</evidence>
<protein>
    <recommendedName>
        <fullName evidence="5">RRM domain-containing protein</fullName>
    </recommendedName>
</protein>
<dbReference type="PROSITE" id="PS50102">
    <property type="entry name" value="RRM"/>
    <property type="match status" value="2"/>
</dbReference>
<proteinExistence type="predicted"/>
<feature type="region of interest" description="Disordered" evidence="4">
    <location>
        <begin position="131"/>
        <end position="211"/>
    </location>
</feature>
<feature type="domain" description="RRM" evidence="5">
    <location>
        <begin position="305"/>
        <end position="384"/>
    </location>
</feature>
<organism evidence="6 7">
    <name type="scientific">Hesseltinella vesiculosa</name>
    <dbReference type="NCBI Taxonomy" id="101127"/>
    <lineage>
        <taxon>Eukaryota</taxon>
        <taxon>Fungi</taxon>
        <taxon>Fungi incertae sedis</taxon>
        <taxon>Mucoromycota</taxon>
        <taxon>Mucoromycotina</taxon>
        <taxon>Mucoromycetes</taxon>
        <taxon>Mucorales</taxon>
        <taxon>Cunninghamellaceae</taxon>
        <taxon>Hesseltinella</taxon>
    </lineage>
</organism>
<evidence type="ECO:0000256" key="4">
    <source>
        <dbReference type="SAM" id="MobiDB-lite"/>
    </source>
</evidence>
<dbReference type="InterPro" id="IPR012677">
    <property type="entry name" value="Nucleotide-bd_a/b_plait_sf"/>
</dbReference>
<evidence type="ECO:0000256" key="3">
    <source>
        <dbReference type="PROSITE-ProRule" id="PRU00176"/>
    </source>
</evidence>
<sequence>MEGIPPTVTGQPQPMPSYSVVVQPHQYPPIHYYTSGQVSYYPAIAYPKSYPGSPATYPHPLPPHVSPAMHPTSPPISPTYIYSPHLNPHPVVAQGGYQFPPPHPHYPYVSPNLAPAPYLSPPTMMMASQSPHSFPPLHISSPVLTGQPHPASPPMLGLRKHQQQQQRSHAQLPLPRHPAASHPSSPRRSVGSSNSSDHDSPESLVQRSSATRTQNLYVRGLNPDVTDESFYAMCSEFGHVVSSKAILDQKVGMCKGYGFVMYTNEADCQNAIEALNKKGLHTSFARTGNESFGAKLRHLQDETSTNVYISNIPLTMNEQELETILLPHKVTSSRILRDLSTGLSRGVGFARLTDRESAVKIIEDFHGKVLDGVTLPLQVRFADSPAQKRLKHQSIVKRDGALFKAMSIHDFQSITSAISTMSINNTLPATPEMMLGLSPYTDQ</sequence>
<dbReference type="PRINTS" id="PR00961">
    <property type="entry name" value="HUDSXLRNA"/>
</dbReference>
<name>A0A1X2G5J2_9FUNG</name>
<dbReference type="Gene3D" id="3.30.70.330">
    <property type="match status" value="2"/>
</dbReference>
<keyword evidence="7" id="KW-1185">Reference proteome</keyword>
<evidence type="ECO:0000259" key="5">
    <source>
        <dbReference type="PROSITE" id="PS50102"/>
    </source>
</evidence>